<reference evidence="1" key="1">
    <citation type="journal article" date="2022" name="bioRxiv">
        <title>Sequencing and chromosome-scale assembly of the giantPleurodeles waltlgenome.</title>
        <authorList>
            <person name="Brown T."/>
            <person name="Elewa A."/>
            <person name="Iarovenko S."/>
            <person name="Subramanian E."/>
            <person name="Araus A.J."/>
            <person name="Petzold A."/>
            <person name="Susuki M."/>
            <person name="Suzuki K.-i.T."/>
            <person name="Hayashi T."/>
            <person name="Toyoda A."/>
            <person name="Oliveira C."/>
            <person name="Osipova E."/>
            <person name="Leigh N.D."/>
            <person name="Simon A."/>
            <person name="Yun M.H."/>
        </authorList>
    </citation>
    <scope>NUCLEOTIDE SEQUENCE</scope>
    <source>
        <strain evidence="1">20211129_DDA</strain>
        <tissue evidence="1">Liver</tissue>
    </source>
</reference>
<evidence type="ECO:0000313" key="1">
    <source>
        <dbReference type="EMBL" id="KAJ1093520.1"/>
    </source>
</evidence>
<gene>
    <name evidence="1" type="ORF">NDU88_006620</name>
</gene>
<dbReference type="Proteomes" id="UP001066276">
    <property type="component" value="Chromosome 11"/>
</dbReference>
<name>A0AAV7LSI1_PLEWA</name>
<protein>
    <submittedName>
        <fullName evidence="1">Uncharacterized protein</fullName>
    </submittedName>
</protein>
<comment type="caution">
    <text evidence="1">The sequence shown here is derived from an EMBL/GenBank/DDBJ whole genome shotgun (WGS) entry which is preliminary data.</text>
</comment>
<dbReference type="AlphaFoldDB" id="A0AAV7LSI1"/>
<dbReference type="PANTHER" id="PTHR31635">
    <property type="entry name" value="REVERSE TRANSCRIPTASE DOMAIN-CONTAINING PROTEIN-RELATED"/>
    <property type="match status" value="1"/>
</dbReference>
<organism evidence="1 2">
    <name type="scientific">Pleurodeles waltl</name>
    <name type="common">Iberian ribbed newt</name>
    <dbReference type="NCBI Taxonomy" id="8319"/>
    <lineage>
        <taxon>Eukaryota</taxon>
        <taxon>Metazoa</taxon>
        <taxon>Chordata</taxon>
        <taxon>Craniata</taxon>
        <taxon>Vertebrata</taxon>
        <taxon>Euteleostomi</taxon>
        <taxon>Amphibia</taxon>
        <taxon>Batrachia</taxon>
        <taxon>Caudata</taxon>
        <taxon>Salamandroidea</taxon>
        <taxon>Salamandridae</taxon>
        <taxon>Pleurodelinae</taxon>
        <taxon>Pleurodeles</taxon>
    </lineage>
</organism>
<keyword evidence="2" id="KW-1185">Reference proteome</keyword>
<accession>A0AAV7LSI1</accession>
<evidence type="ECO:0000313" key="2">
    <source>
        <dbReference type="Proteomes" id="UP001066276"/>
    </source>
</evidence>
<dbReference type="EMBL" id="JANPWB010000015">
    <property type="protein sequence ID" value="KAJ1093520.1"/>
    <property type="molecule type" value="Genomic_DNA"/>
</dbReference>
<sequence>MTAIPAIYNPEGKLITETQAIANTFAEYYTKLYSSEVDDDLLKEQEFFDKIKLPCLNEQDQLILAGKITKDEIAQAISSLPYNKAPGEDGFPGEFYCWVKPEGIDVLFEVHKEAEKLVVPSHSQIKLS</sequence>
<proteinExistence type="predicted"/>
<dbReference type="PANTHER" id="PTHR31635:SF196">
    <property type="entry name" value="REVERSE TRANSCRIPTASE DOMAIN-CONTAINING PROTEIN-RELATED"/>
    <property type="match status" value="1"/>
</dbReference>